<dbReference type="GO" id="GO:0003924">
    <property type="term" value="F:GTPase activity"/>
    <property type="evidence" value="ECO:0007669"/>
    <property type="project" value="InterPro"/>
</dbReference>
<evidence type="ECO:0000256" key="9">
    <source>
        <dbReference type="HAMAP-Rule" id="MF_00072"/>
    </source>
</evidence>
<dbReference type="Pfam" id="PF22042">
    <property type="entry name" value="EF-G_D2"/>
    <property type="match status" value="1"/>
</dbReference>
<dbReference type="InterPro" id="IPR035647">
    <property type="entry name" value="EFG_III/V"/>
</dbReference>
<dbReference type="GO" id="GO:0016150">
    <property type="term" value="F:translation release factor activity, codon nonspecific"/>
    <property type="evidence" value="ECO:0007669"/>
    <property type="project" value="TreeGrafter"/>
</dbReference>
<dbReference type="InterPro" id="IPR053905">
    <property type="entry name" value="EF-G-like_DII"/>
</dbReference>
<comment type="function">
    <text evidence="7 9">Increases the formation of ribosomal termination complexes and stimulates activities of RF-1 and RF-2. It binds guanine nucleotides and has strong preference for UGA stop codons. It may interact directly with the ribosome. The stimulation of RF-1 and RF-2 is significantly reduced by GTP and GDP, but not by GMP.</text>
</comment>
<comment type="similarity">
    <text evidence="2 9">Belongs to the TRAFAC class translation factor GTPase superfamily. Classic translation factor GTPase family. PrfC subfamily.</text>
</comment>
<dbReference type="PROSITE" id="PS51722">
    <property type="entry name" value="G_TR_2"/>
    <property type="match status" value="1"/>
</dbReference>
<dbReference type="SUPFAM" id="SSF54980">
    <property type="entry name" value="EF-G C-terminal domain-like"/>
    <property type="match status" value="1"/>
</dbReference>
<dbReference type="InterPro" id="IPR031157">
    <property type="entry name" value="G_TR_CS"/>
</dbReference>
<dbReference type="PRINTS" id="PR00315">
    <property type="entry name" value="ELONGATNFCT"/>
</dbReference>
<dbReference type="Pfam" id="PF00009">
    <property type="entry name" value="GTP_EFTU"/>
    <property type="match status" value="1"/>
</dbReference>
<dbReference type="PROSITE" id="PS00301">
    <property type="entry name" value="G_TR_1"/>
    <property type="match status" value="1"/>
</dbReference>
<evidence type="ECO:0000256" key="4">
    <source>
        <dbReference type="ARBA" id="ARBA00022741"/>
    </source>
</evidence>
<feature type="binding site" evidence="9">
    <location>
        <begin position="142"/>
        <end position="145"/>
    </location>
    <ligand>
        <name>GTP</name>
        <dbReference type="ChEBI" id="CHEBI:37565"/>
    </ligand>
</feature>
<dbReference type="NCBIfam" id="NF001964">
    <property type="entry name" value="PRK00741.1"/>
    <property type="match status" value="1"/>
</dbReference>
<feature type="binding site" evidence="9">
    <location>
        <begin position="88"/>
        <end position="92"/>
    </location>
    <ligand>
        <name>GTP</name>
        <dbReference type="ChEBI" id="CHEBI:37565"/>
    </ligand>
</feature>
<proteinExistence type="inferred from homology"/>
<dbReference type="PANTHER" id="PTHR43556">
    <property type="entry name" value="PEPTIDE CHAIN RELEASE FACTOR RF3"/>
    <property type="match status" value="1"/>
</dbReference>
<dbReference type="InterPro" id="IPR009000">
    <property type="entry name" value="Transl_B-barrel_sf"/>
</dbReference>
<dbReference type="InterPro" id="IPR004548">
    <property type="entry name" value="PrfC"/>
</dbReference>
<dbReference type="NCBIfam" id="TIGR00503">
    <property type="entry name" value="prfC"/>
    <property type="match status" value="1"/>
</dbReference>
<dbReference type="Gene3D" id="3.40.50.300">
    <property type="entry name" value="P-loop containing nucleotide triphosphate hydrolases"/>
    <property type="match status" value="1"/>
</dbReference>
<dbReference type="OrthoDB" id="9804431at2"/>
<dbReference type="GO" id="GO:0016149">
    <property type="term" value="F:translation release factor activity, codon specific"/>
    <property type="evidence" value="ECO:0007669"/>
    <property type="project" value="UniProtKB-UniRule"/>
</dbReference>
<dbReference type="FunFam" id="3.40.50.300:FF:000542">
    <property type="entry name" value="Peptide chain release factor 3"/>
    <property type="match status" value="1"/>
</dbReference>
<evidence type="ECO:0000256" key="7">
    <source>
        <dbReference type="ARBA" id="ARBA00025017"/>
    </source>
</evidence>
<dbReference type="AlphaFoldDB" id="A0A4D6XVK2"/>
<sequence length="533" mass="61691">MFTINYEDRIKKRRTFAIISHPDAGKTTVTEKMLFLGKVIHTTGTVKSKGSSKYAKSDWMEIERRRGISVTTSVMQFSYKNYIINLLDTPGHEDFSEDTYRILTAVDFCIMIIDAAKGVEERTKKLIEVTRLRKTPIITFINKLDRYSKNSISLLDEIESDLNIKCIPINWPIGSGTSFYGIYSLKDKKIYKYLKKKKNKQNHDILFNYPKILNLFSLKKIYEENYAEEIYEELQLIENVYDKYDSIEFLKSISTPVFFGTALGNFGIDYMLDYVVKYAPSPNSRKTNVRIVDPKESFVTGFIFKIQANMDLRHRDRVAFMRVVSGTFFKGMKLKNVRTGKIFVLSDAVYFIAGERRIVNVAYPGDVIGIHNHGTINIGDTFTEGENFSFIEIPLFAPEIFKKILLKNPLKKKQLVKGLIELSEEGTIQVFKKIDNNTIFLGAIGLLQFEVVLDRLKIEYKVDIVYNDINISLIRWIKCKSKKKLKDFMNKYSQYLALDFKKNLVYIATSSANLKITSDLYKKYISFSSTINF</sequence>
<evidence type="ECO:0000256" key="1">
    <source>
        <dbReference type="ARBA" id="ARBA00004496"/>
    </source>
</evidence>
<dbReference type="Pfam" id="PF16658">
    <property type="entry name" value="RF3_C"/>
    <property type="match status" value="1"/>
</dbReference>
<dbReference type="HAMAP" id="MF_00072">
    <property type="entry name" value="Rel_fac_3"/>
    <property type="match status" value="1"/>
</dbReference>
<dbReference type="EMBL" id="CP033012">
    <property type="protein sequence ID" value="QCI19539.1"/>
    <property type="molecule type" value="Genomic_DNA"/>
</dbReference>
<dbReference type="InterPro" id="IPR000795">
    <property type="entry name" value="T_Tr_GTP-bd_dom"/>
</dbReference>
<dbReference type="InterPro" id="IPR005225">
    <property type="entry name" value="Small_GTP-bd"/>
</dbReference>
<name>A0A4D6XVK2_9GAMM</name>
<dbReference type="SUPFAM" id="SSF52540">
    <property type="entry name" value="P-loop containing nucleoside triphosphate hydrolases"/>
    <property type="match status" value="1"/>
</dbReference>
<dbReference type="Gene3D" id="2.40.30.10">
    <property type="entry name" value="Translation factors"/>
    <property type="match status" value="1"/>
</dbReference>
<keyword evidence="12" id="KW-1185">Reference proteome</keyword>
<dbReference type="SUPFAM" id="SSF50447">
    <property type="entry name" value="Translation proteins"/>
    <property type="match status" value="1"/>
</dbReference>
<evidence type="ECO:0000256" key="8">
    <source>
        <dbReference type="ARBA" id="ARBA00073639"/>
    </source>
</evidence>
<dbReference type="GO" id="GO:0097216">
    <property type="term" value="F:guanosine tetraphosphate binding"/>
    <property type="evidence" value="ECO:0007669"/>
    <property type="project" value="UniProtKB-ARBA"/>
</dbReference>
<accession>A0A4D6XVK2</accession>
<evidence type="ECO:0000259" key="10">
    <source>
        <dbReference type="PROSITE" id="PS51722"/>
    </source>
</evidence>
<keyword evidence="5 9" id="KW-0648">Protein biosynthesis</keyword>
<dbReference type="PANTHER" id="PTHR43556:SF2">
    <property type="entry name" value="PEPTIDE CHAIN RELEASE FACTOR RF3"/>
    <property type="match status" value="1"/>
</dbReference>
<dbReference type="GO" id="GO:0005525">
    <property type="term" value="F:GTP binding"/>
    <property type="evidence" value="ECO:0007669"/>
    <property type="project" value="UniProtKB-UniRule"/>
</dbReference>
<feature type="domain" description="Tr-type G" evidence="10">
    <location>
        <begin position="11"/>
        <end position="283"/>
    </location>
</feature>
<dbReference type="NCBIfam" id="TIGR00231">
    <property type="entry name" value="small_GTP"/>
    <property type="match status" value="1"/>
</dbReference>
<feature type="binding site" evidence="9">
    <location>
        <begin position="20"/>
        <end position="27"/>
    </location>
    <ligand>
        <name>GTP</name>
        <dbReference type="ChEBI" id="CHEBI:37565"/>
    </ligand>
</feature>
<dbReference type="InterPro" id="IPR038467">
    <property type="entry name" value="RF3_dom_3_sf"/>
</dbReference>
<evidence type="ECO:0000256" key="6">
    <source>
        <dbReference type="ARBA" id="ARBA00023134"/>
    </source>
</evidence>
<dbReference type="InterPro" id="IPR032090">
    <property type="entry name" value="RF3_C"/>
</dbReference>
<evidence type="ECO:0000256" key="3">
    <source>
        <dbReference type="ARBA" id="ARBA00022490"/>
    </source>
</evidence>
<dbReference type="FunFam" id="3.30.70.3280:FF:000001">
    <property type="entry name" value="Peptide chain release factor 3"/>
    <property type="match status" value="1"/>
</dbReference>
<dbReference type="InterPro" id="IPR027417">
    <property type="entry name" value="P-loop_NTPase"/>
</dbReference>
<keyword evidence="6 9" id="KW-0342">GTP-binding</keyword>
<comment type="subcellular location">
    <subcellularLocation>
        <location evidence="1 9">Cytoplasm</location>
    </subcellularLocation>
</comment>
<keyword evidence="4 9" id="KW-0547">Nucleotide-binding</keyword>
<evidence type="ECO:0000313" key="12">
    <source>
        <dbReference type="Proteomes" id="UP000298677"/>
    </source>
</evidence>
<evidence type="ECO:0000256" key="2">
    <source>
        <dbReference type="ARBA" id="ARBA00009978"/>
    </source>
</evidence>
<evidence type="ECO:0000313" key="11">
    <source>
        <dbReference type="EMBL" id="QCI19539.1"/>
    </source>
</evidence>
<dbReference type="GO" id="GO:0006449">
    <property type="term" value="P:regulation of translational termination"/>
    <property type="evidence" value="ECO:0007669"/>
    <property type="project" value="UniProtKB-UniRule"/>
</dbReference>
<dbReference type="RefSeq" id="WP_158342077.1">
    <property type="nucleotide sequence ID" value="NZ_CP033012.1"/>
</dbReference>
<organism evidence="11 12">
    <name type="scientific">Buchnera aphidicola</name>
    <name type="common">Anoecia oenotherae</name>
    <dbReference type="NCBI Taxonomy" id="1241833"/>
    <lineage>
        <taxon>Bacteria</taxon>
        <taxon>Pseudomonadati</taxon>
        <taxon>Pseudomonadota</taxon>
        <taxon>Gammaproteobacteria</taxon>
        <taxon>Enterobacterales</taxon>
        <taxon>Erwiniaceae</taxon>
        <taxon>Buchnera</taxon>
    </lineage>
</organism>
<keyword evidence="3 9" id="KW-0963">Cytoplasm</keyword>
<dbReference type="Gene3D" id="3.30.70.3280">
    <property type="entry name" value="Peptide chain release factor 3, domain III"/>
    <property type="match status" value="1"/>
</dbReference>
<evidence type="ECO:0000256" key="5">
    <source>
        <dbReference type="ARBA" id="ARBA00022917"/>
    </source>
</evidence>
<protein>
    <recommendedName>
        <fullName evidence="8 9">Peptide chain release factor 3</fullName>
        <shortName evidence="9">RF-3</shortName>
    </recommendedName>
</protein>
<reference evidence="11 12" key="1">
    <citation type="submission" date="2018-10" db="EMBL/GenBank/DDBJ databases">
        <title>Comparative functional genomics of the obligate endosymbiont Buchnera aphidicola.</title>
        <authorList>
            <person name="Chong R.A."/>
        </authorList>
    </citation>
    <scope>NUCLEOTIDE SEQUENCE [LARGE SCALE GENOMIC DNA]</scope>
    <source>
        <strain evidence="11 12">Aoe</strain>
    </source>
</reference>
<gene>
    <name evidence="9" type="primary">prfC</name>
    <name evidence="11" type="ORF">D9V65_02210</name>
</gene>
<dbReference type="GO" id="GO:0005829">
    <property type="term" value="C:cytosol"/>
    <property type="evidence" value="ECO:0007669"/>
    <property type="project" value="TreeGrafter"/>
</dbReference>
<dbReference type="Proteomes" id="UP000298677">
    <property type="component" value="Chromosome"/>
</dbReference>